<feature type="compositionally biased region" description="Pro residues" evidence="2">
    <location>
        <begin position="162"/>
        <end position="183"/>
    </location>
</feature>
<evidence type="ECO:0000256" key="1">
    <source>
        <dbReference type="SAM" id="Coils"/>
    </source>
</evidence>
<feature type="region of interest" description="Disordered" evidence="2">
    <location>
        <begin position="879"/>
        <end position="898"/>
    </location>
</feature>
<feature type="compositionally biased region" description="Basic and acidic residues" evidence="2">
    <location>
        <begin position="732"/>
        <end position="743"/>
    </location>
</feature>
<feature type="compositionally biased region" description="Polar residues" evidence="2">
    <location>
        <begin position="90"/>
        <end position="111"/>
    </location>
</feature>
<keyword evidence="1" id="KW-0175">Coiled coil</keyword>
<dbReference type="EMBL" id="VDEP01000242">
    <property type="protein sequence ID" value="KAA1120669.1"/>
    <property type="molecule type" value="Genomic_DNA"/>
</dbReference>
<protein>
    <recommendedName>
        <fullName evidence="5">OTU domain-containing protein</fullName>
    </recommendedName>
</protein>
<accession>A0A5B0R5L0</accession>
<proteinExistence type="predicted"/>
<feature type="coiled-coil region" evidence="1">
    <location>
        <begin position="696"/>
        <end position="723"/>
    </location>
</feature>
<evidence type="ECO:0008006" key="5">
    <source>
        <dbReference type="Google" id="ProtNLM"/>
    </source>
</evidence>
<dbReference type="AlphaFoldDB" id="A0A5B0R5L0"/>
<name>A0A5B0R5L0_PUCGR</name>
<organism evidence="3 4">
    <name type="scientific">Puccinia graminis f. sp. tritici</name>
    <dbReference type="NCBI Taxonomy" id="56615"/>
    <lineage>
        <taxon>Eukaryota</taxon>
        <taxon>Fungi</taxon>
        <taxon>Dikarya</taxon>
        <taxon>Basidiomycota</taxon>
        <taxon>Pucciniomycotina</taxon>
        <taxon>Pucciniomycetes</taxon>
        <taxon>Pucciniales</taxon>
        <taxon>Pucciniaceae</taxon>
        <taxon>Puccinia</taxon>
    </lineage>
</organism>
<evidence type="ECO:0000256" key="2">
    <source>
        <dbReference type="SAM" id="MobiDB-lite"/>
    </source>
</evidence>
<feature type="compositionally biased region" description="Low complexity" evidence="2">
    <location>
        <begin position="765"/>
        <end position="776"/>
    </location>
</feature>
<feature type="region of interest" description="Disordered" evidence="2">
    <location>
        <begin position="732"/>
        <end position="806"/>
    </location>
</feature>
<feature type="compositionally biased region" description="Acidic residues" evidence="2">
    <location>
        <begin position="777"/>
        <end position="787"/>
    </location>
</feature>
<evidence type="ECO:0000313" key="4">
    <source>
        <dbReference type="Proteomes" id="UP000325313"/>
    </source>
</evidence>
<feature type="region of interest" description="Disordered" evidence="2">
    <location>
        <begin position="1"/>
        <end position="111"/>
    </location>
</feature>
<dbReference type="CDD" id="cd22744">
    <property type="entry name" value="OTU"/>
    <property type="match status" value="1"/>
</dbReference>
<feature type="compositionally biased region" description="Polar residues" evidence="2">
    <location>
        <begin position="140"/>
        <end position="160"/>
    </location>
</feature>
<feature type="region of interest" description="Disordered" evidence="2">
    <location>
        <begin position="415"/>
        <end position="451"/>
    </location>
</feature>
<reference evidence="3 4" key="1">
    <citation type="submission" date="2019-05" db="EMBL/GenBank/DDBJ databases">
        <title>Emergence of the Ug99 lineage of the wheat stem rust pathogen through somatic hybridization.</title>
        <authorList>
            <person name="Li F."/>
            <person name="Upadhyaya N.M."/>
            <person name="Sperschneider J."/>
            <person name="Matny O."/>
            <person name="Nguyen-Phuc H."/>
            <person name="Mago R."/>
            <person name="Raley C."/>
            <person name="Miller M.E."/>
            <person name="Silverstein K.A.T."/>
            <person name="Henningsen E."/>
            <person name="Hirsch C.D."/>
            <person name="Visser B."/>
            <person name="Pretorius Z.A."/>
            <person name="Steffenson B.J."/>
            <person name="Schwessinger B."/>
            <person name="Dodds P.N."/>
            <person name="Figueroa M."/>
        </authorList>
    </citation>
    <scope>NUCLEOTIDE SEQUENCE [LARGE SCALE GENOMIC DNA]</scope>
    <source>
        <strain evidence="3 4">Ug99</strain>
    </source>
</reference>
<dbReference type="Proteomes" id="UP000325313">
    <property type="component" value="Unassembled WGS sequence"/>
</dbReference>
<feature type="region of interest" description="Disordered" evidence="2">
    <location>
        <begin position="131"/>
        <end position="203"/>
    </location>
</feature>
<comment type="caution">
    <text evidence="3">The sequence shown here is derived from an EMBL/GenBank/DDBJ whole genome shotgun (WGS) entry which is preliminary data.</text>
</comment>
<evidence type="ECO:0000313" key="3">
    <source>
        <dbReference type="EMBL" id="KAA1120669.1"/>
    </source>
</evidence>
<sequence>MSYQQNHLGSHPNHGGRGYPSEHPPTHQPTVCADNNGPPPPIRHKSRPANRPANHAYGATHCSGYGPGPAHQSGNPQPNLPGAPHRPGTNWGTSTQSVPPPTNSYHPSLANNYGHPPTNYCSPAQPPWLTTPANYHGPRQPNNYGQPPANNYGQPQTISYQPAPPPPNNYGPQPPNGNGPPPAINYGNPPFNYYGSPLTDNDHQPLPNTYGLEQTGNYVTNIYGVLPPNNIFQPIFDPIQDPGNNYHIASGNNYSVQPVSNHRAPSVLIQPSQPTNMNTTRVSDNVHNPHPNQDHAHRTNDYNYAATPGSADPHASGHLSYLAPAAQGHLIPPGGLIANSNNNQNGNFGSSEQFTRRHGSLPCFLWTRPVTHWCLKTVSIQATNFMSSNQVLQPTILMILDVEVNVVMDEQGDQGGLAEVSEHHEAQSSEAPGSGVPTGNPATQPKGEIEQDPKTVVLTRVKVEKFDYSIGAPMDDPPLYRCGVLNGTGPLKHKLYIPSTLRLHVQASLSTLIIDTSINNFINNNHQNLQPLYVSVESFILNHPLSRYKNCQAKLGGLVQKGFTTTFESYTGSYKASMGIPCWHMLAEILERGDEVQVSDFHPQWSLQYNPDNPDEEEPYDFNKDYDEMLKAEILALHRPVTLPGLMKTFRQVLYNTHVVPIAPDIEPIHKSTRKGSKKRKKLGRGQVAKRDPIYAEVVDEEIDKAQKTKKQATRKIAAHTKLKAARAILKGRELKAKGKDGTGARPPATVLGKRKQAVRLSRYSSEGNNTSSDSSSDSEEESDEEVTTSKAYEESTSADARGNVDMTPSEYAVLDYPLVPNTADPEGNIGPIPTVPGVLHNPHAEPPQGLVGMTPMVPAGPQLKIAQTEVEHPNIVQAEGEDPTGSAPPAASELKRPVKQKWVPKRVGVLKPTIPVLPLCISNYVQLTYDPPGNGNCGYWCVAHHLEVVYPNGPYGKPDGWHQVRTELLDELNSNKPLWSGMLGGDTAVWNYSWEE</sequence>
<gene>
    <name evidence="3" type="ORF">PGTUg99_020688</name>
</gene>